<name>A0A8S1M0N7_9CILI</name>
<gene>
    <name evidence="4" type="ORF">PSON_ATCC_30995.1.T0300285</name>
</gene>
<dbReference type="Proteomes" id="UP000692954">
    <property type="component" value="Unassembled WGS sequence"/>
</dbReference>
<evidence type="ECO:0000313" key="4">
    <source>
        <dbReference type="EMBL" id="CAD8073357.1"/>
    </source>
</evidence>
<dbReference type="AlphaFoldDB" id="A0A8S1M0N7"/>
<dbReference type="Pfam" id="PF00447">
    <property type="entry name" value="HSF_DNA-bind"/>
    <property type="match status" value="1"/>
</dbReference>
<dbReference type="InterPro" id="IPR000232">
    <property type="entry name" value="HSF_DNA-bd"/>
</dbReference>
<dbReference type="EMBL" id="CAJJDN010000030">
    <property type="protein sequence ID" value="CAD8073357.1"/>
    <property type="molecule type" value="Genomic_DNA"/>
</dbReference>
<sequence>MQNQSLQNIIRKNEENNGFIIVNQKEFLEKILFQYYKSKTFASFRRSLNSYGFQVYQLQNGQKLFINKNIISINQNIHKRNLNPPFQNYYQLIESEHQILLLQLTQIKKNQQLMEQNIKRVLSLQEEITRKMKLTMIQYIQGLLDGFIKGKKAEQFVLQFCFSIKNKQFSNIFETIRKIYEGQFQKSLIITRYQLLSII</sequence>
<feature type="domain" description="HSF-type DNA-binding" evidence="3">
    <location>
        <begin position="2"/>
        <end position="80"/>
    </location>
</feature>
<comment type="similarity">
    <text evidence="2">Belongs to the HSF family.</text>
</comment>
<comment type="caution">
    <text evidence="4">The sequence shown here is derived from an EMBL/GenBank/DDBJ whole genome shotgun (WGS) entry which is preliminary data.</text>
</comment>
<accession>A0A8S1M0N7</accession>
<dbReference type="GO" id="GO:0003700">
    <property type="term" value="F:DNA-binding transcription factor activity"/>
    <property type="evidence" value="ECO:0007669"/>
    <property type="project" value="InterPro"/>
</dbReference>
<protein>
    <recommendedName>
        <fullName evidence="3">HSF-type DNA-binding domain-containing protein</fullName>
    </recommendedName>
</protein>
<reference evidence="4" key="1">
    <citation type="submission" date="2021-01" db="EMBL/GenBank/DDBJ databases">
        <authorList>
            <consortium name="Genoscope - CEA"/>
            <person name="William W."/>
        </authorList>
    </citation>
    <scope>NUCLEOTIDE SEQUENCE</scope>
</reference>
<dbReference type="SMART" id="SM00415">
    <property type="entry name" value="HSF"/>
    <property type="match status" value="1"/>
</dbReference>
<proteinExistence type="inferred from homology"/>
<organism evidence="4 5">
    <name type="scientific">Paramecium sonneborni</name>
    <dbReference type="NCBI Taxonomy" id="65129"/>
    <lineage>
        <taxon>Eukaryota</taxon>
        <taxon>Sar</taxon>
        <taxon>Alveolata</taxon>
        <taxon>Ciliophora</taxon>
        <taxon>Intramacronucleata</taxon>
        <taxon>Oligohymenophorea</taxon>
        <taxon>Peniculida</taxon>
        <taxon>Parameciidae</taxon>
        <taxon>Paramecium</taxon>
    </lineage>
</organism>
<keyword evidence="1" id="KW-0238">DNA-binding</keyword>
<evidence type="ECO:0000259" key="3">
    <source>
        <dbReference type="SMART" id="SM00415"/>
    </source>
</evidence>
<evidence type="ECO:0000256" key="2">
    <source>
        <dbReference type="RuleBase" id="RU004020"/>
    </source>
</evidence>
<evidence type="ECO:0000256" key="1">
    <source>
        <dbReference type="ARBA" id="ARBA00023125"/>
    </source>
</evidence>
<dbReference type="GO" id="GO:0043565">
    <property type="term" value="F:sequence-specific DNA binding"/>
    <property type="evidence" value="ECO:0007669"/>
    <property type="project" value="InterPro"/>
</dbReference>
<evidence type="ECO:0000313" key="5">
    <source>
        <dbReference type="Proteomes" id="UP000692954"/>
    </source>
</evidence>
<keyword evidence="5" id="KW-1185">Reference proteome</keyword>